<dbReference type="RefSeq" id="WP_188676300.1">
    <property type="nucleotide sequence ID" value="NZ_BMGP01000002.1"/>
</dbReference>
<protein>
    <submittedName>
        <fullName evidence="2">Uncharacterized protein</fullName>
    </submittedName>
</protein>
<name>A0A917B4K6_9MICO</name>
<dbReference type="EMBL" id="BMGP01000002">
    <property type="protein sequence ID" value="GGF23213.1"/>
    <property type="molecule type" value="Genomic_DNA"/>
</dbReference>
<dbReference type="AlphaFoldDB" id="A0A917B4K6"/>
<dbReference type="InterPro" id="IPR025101">
    <property type="entry name" value="DUF4012"/>
</dbReference>
<feature type="coiled-coil region" evidence="1">
    <location>
        <begin position="39"/>
        <end position="66"/>
    </location>
</feature>
<accession>A0A917B4K6</accession>
<dbReference type="Proteomes" id="UP000598775">
    <property type="component" value="Unassembled WGS sequence"/>
</dbReference>
<comment type="caution">
    <text evidence="2">The sequence shown here is derived from an EMBL/GenBank/DDBJ whole genome shotgun (WGS) entry which is preliminary data.</text>
</comment>
<keyword evidence="3" id="KW-1185">Reference proteome</keyword>
<evidence type="ECO:0000313" key="3">
    <source>
        <dbReference type="Proteomes" id="UP000598775"/>
    </source>
</evidence>
<keyword evidence="1" id="KW-0175">Coiled coil</keyword>
<sequence>MTRNTSSTLQTITNAVAAATTSSTQINTVGTVPQVGTARTQLLTTLTDLQTRLNEAQNDVATVQNILGVNGPRHYLIGFLNNAETTALGGGPAALSMITVDNGSVSLTASADSGDFPLNDVPARPMDQNLLNIYSRGSRQR</sequence>
<evidence type="ECO:0000256" key="1">
    <source>
        <dbReference type="SAM" id="Coils"/>
    </source>
</evidence>
<reference evidence="2 3" key="1">
    <citation type="journal article" date="2014" name="Int. J. Syst. Evol. Microbiol.">
        <title>Complete genome sequence of Corynebacterium casei LMG S-19264T (=DSM 44701T), isolated from a smear-ripened cheese.</title>
        <authorList>
            <consortium name="US DOE Joint Genome Institute (JGI-PGF)"/>
            <person name="Walter F."/>
            <person name="Albersmeier A."/>
            <person name="Kalinowski J."/>
            <person name="Ruckert C."/>
        </authorList>
    </citation>
    <scope>NUCLEOTIDE SEQUENCE [LARGE SCALE GENOMIC DNA]</scope>
    <source>
        <strain evidence="2 3">CGMCC 1.12976</strain>
    </source>
</reference>
<dbReference type="Pfam" id="PF13196">
    <property type="entry name" value="DUF4012"/>
    <property type="match status" value="1"/>
</dbReference>
<gene>
    <name evidence="2" type="ORF">GCM10011399_16010</name>
</gene>
<proteinExistence type="predicted"/>
<evidence type="ECO:0000313" key="2">
    <source>
        <dbReference type="EMBL" id="GGF23213.1"/>
    </source>
</evidence>
<organism evidence="2 3">
    <name type="scientific">Subtercola lobariae</name>
    <dbReference type="NCBI Taxonomy" id="1588641"/>
    <lineage>
        <taxon>Bacteria</taxon>
        <taxon>Bacillati</taxon>
        <taxon>Actinomycetota</taxon>
        <taxon>Actinomycetes</taxon>
        <taxon>Micrococcales</taxon>
        <taxon>Microbacteriaceae</taxon>
        <taxon>Subtercola</taxon>
    </lineage>
</organism>